<dbReference type="Proteomes" id="UP000006671">
    <property type="component" value="Unassembled WGS sequence"/>
</dbReference>
<dbReference type="PANTHER" id="PTHR31697">
    <property type="entry name" value="INTEGRATOR COMPLEX SUBUNIT 5"/>
    <property type="match status" value="1"/>
</dbReference>
<dbReference type="InterPro" id="IPR040316">
    <property type="entry name" value="INTS5"/>
</dbReference>
<proteinExistence type="predicted"/>
<accession>D2VAI6</accession>
<feature type="domain" description="Integrator complex subunit 5 C-terminal" evidence="2">
    <location>
        <begin position="963"/>
        <end position="1090"/>
    </location>
</feature>
<feature type="region of interest" description="Disordered" evidence="1">
    <location>
        <begin position="827"/>
        <end position="848"/>
    </location>
</feature>
<dbReference type="InParanoid" id="D2VAI6"/>
<gene>
    <name evidence="3" type="ORF">NAEGRDRAFT_65871</name>
</gene>
<dbReference type="AlphaFoldDB" id="D2VAI6"/>
<feature type="compositionally biased region" description="Low complexity" evidence="1">
    <location>
        <begin position="1091"/>
        <end position="1103"/>
    </location>
</feature>
<protein>
    <submittedName>
        <fullName evidence="3">Predicted protein</fullName>
    </submittedName>
</protein>
<dbReference type="EMBL" id="GG738860">
    <property type="protein sequence ID" value="EFC46080.1"/>
    <property type="molecule type" value="Genomic_DNA"/>
</dbReference>
<feature type="region of interest" description="Disordered" evidence="1">
    <location>
        <begin position="1091"/>
        <end position="1113"/>
    </location>
</feature>
<evidence type="ECO:0000313" key="4">
    <source>
        <dbReference type="Proteomes" id="UP000006671"/>
    </source>
</evidence>
<organism evidence="4">
    <name type="scientific">Naegleria gruberi</name>
    <name type="common">Amoeba</name>
    <dbReference type="NCBI Taxonomy" id="5762"/>
    <lineage>
        <taxon>Eukaryota</taxon>
        <taxon>Discoba</taxon>
        <taxon>Heterolobosea</taxon>
        <taxon>Tetramitia</taxon>
        <taxon>Eutetramitia</taxon>
        <taxon>Vahlkampfiidae</taxon>
        <taxon>Naegleria</taxon>
    </lineage>
</organism>
<dbReference type="GO" id="GO:0032039">
    <property type="term" value="C:integrator complex"/>
    <property type="evidence" value="ECO:0007669"/>
    <property type="project" value="InterPro"/>
</dbReference>
<evidence type="ECO:0000313" key="3">
    <source>
        <dbReference type="EMBL" id="EFC46080.1"/>
    </source>
</evidence>
<dbReference type="KEGG" id="ngr:NAEGRDRAFT_65871"/>
<dbReference type="Pfam" id="PF14838">
    <property type="entry name" value="INTS5_C"/>
    <property type="match status" value="1"/>
</dbReference>
<dbReference type="OrthoDB" id="69088at2759"/>
<dbReference type="GO" id="GO:0034472">
    <property type="term" value="P:snRNA 3'-end processing"/>
    <property type="evidence" value="ECO:0007669"/>
    <property type="project" value="TreeGrafter"/>
</dbReference>
<keyword evidence="4" id="KW-1185">Reference proteome</keyword>
<reference evidence="3 4" key="1">
    <citation type="journal article" date="2010" name="Cell">
        <title>The genome of Naegleria gruberi illuminates early eukaryotic versatility.</title>
        <authorList>
            <person name="Fritz-Laylin L.K."/>
            <person name="Prochnik S.E."/>
            <person name="Ginger M.L."/>
            <person name="Dacks J.B."/>
            <person name="Carpenter M.L."/>
            <person name="Field M.C."/>
            <person name="Kuo A."/>
            <person name="Paredez A."/>
            <person name="Chapman J."/>
            <person name="Pham J."/>
            <person name="Shu S."/>
            <person name="Neupane R."/>
            <person name="Cipriano M."/>
            <person name="Mancuso J."/>
            <person name="Tu H."/>
            <person name="Salamov A."/>
            <person name="Lindquist E."/>
            <person name="Shapiro H."/>
            <person name="Lucas S."/>
            <person name="Grigoriev I.V."/>
            <person name="Cande W.Z."/>
            <person name="Fulton C."/>
            <person name="Rokhsar D.S."/>
            <person name="Dawson S.C."/>
        </authorList>
    </citation>
    <scope>NUCLEOTIDE SEQUENCE [LARGE SCALE GENOMIC DNA]</scope>
    <source>
        <strain evidence="3 4">NEG-M</strain>
    </source>
</reference>
<dbReference type="InterPro" id="IPR029444">
    <property type="entry name" value="INTS5_C"/>
</dbReference>
<evidence type="ECO:0000256" key="1">
    <source>
        <dbReference type="SAM" id="MobiDB-lite"/>
    </source>
</evidence>
<sequence length="1144" mass="133484">MSLYYEQYEKCKESIFKEQSYNRTRNQRMENLIKQSEQLDEHWKLNYYVVKKAITSDLKLRIKNTKNQNFQKEVLEFLTQQIISEINRTLSIYTPPPEDMNQVENLTTDELNPPQKKRKTSNEVFESKNITTGAILDKLEIHNLCQLYLDIMKFIFKPIDKSTTISEFNKIIIPNELRQVVNYDLCPSLREIYSKHRVLLDFLYSTESDFLFVNFSLENPFISLPFIISKVILEIINSLLNLGQSRENLFNIPIFDSMKEKLILKRELKTLANMSNKFPEILKSLLLPMVKEIMFDIHNISHEKKQILFALIFYLLSECEGVIKIILPDFLEMVQSNKKGFISLLSVLPFKIPDRHGLGILLEIIGENMHQLRDHSFDFLMLFKSIIEDEEVDHYIRDKFFVVLNYVVSILQEDFIFYSSKLHEFNYSADTIQQVSPSLVPRLNSLTFLNSLQKHFEDILLFTIQSDAISESIWFFLLELLCIAGGEAISSNILLHILKSFSFSKDISSKDGKVTIVFLKLYDVVAKNYSTFNEPFIEKVLWKITNSNEQDNCCMVIRNICLWINIMKDMEDEEVQYKSVICYYFITKWQLLYPYLFRSSPTAKDLPILILESFISILKTVTIIRSTEETASITIPEMIANQLSQALIAYYFFLLKPTFSTKHQRRHQLRNRMKASHEIIPNNIIDPDSDIASTLYYYYLLYIVFDGRMEIIESCRSITKEIVSTLCTRFEKVASSVFDFTLDLIFSNHMESRLHATNVFTSTQVHEQINYPLLYHKDALSLVNYFFPDETSTNSKILSNDDIRSEDKNFITKILFKDVEEGLELNTETTESTSKSEHPSLVKQINSNDTSTTNKKKYILDDKSGIRTRGVVFVNPNNVQLKIRNRSFHLKKDTSHHDRYNEEIVKLNKSHILSLFSKCLFSQNPEKNLLTTLQLGKQLMKRLKLQYPAQSPSQLITTLPKKPMTEREIVIDKMFHKFPILYSLIDFISLSYPKKFIELENMELTIISLFANVIGEWNLRVLSNNKGFGSSESDKHLIMKTIQIINIIYRAELIVEPMDLINEIIPYVSPREAVDMLLDIFRFIVSTKTSNANTTPPTTDPTNPTQPPPQQEDYMANIKNSLRKHLEIFAPIYARFTTSNVKIN</sequence>
<evidence type="ECO:0000259" key="2">
    <source>
        <dbReference type="Pfam" id="PF14838"/>
    </source>
</evidence>
<name>D2VAI6_NAEGR</name>
<dbReference type="OMA" id="HEQINYP"/>
<dbReference type="GeneID" id="8859156"/>
<dbReference type="RefSeq" id="XP_002678824.1">
    <property type="nucleotide sequence ID" value="XM_002678778.1"/>
</dbReference>
<dbReference type="PANTHER" id="PTHR31697:SF2">
    <property type="entry name" value="INTEGRATOR COMPLEX SUBUNIT 5"/>
    <property type="match status" value="1"/>
</dbReference>
<dbReference type="VEuPathDB" id="AmoebaDB:NAEGRDRAFT_65871"/>